<evidence type="ECO:0000313" key="1">
    <source>
        <dbReference type="EMBL" id="AOX00171.1"/>
    </source>
</evidence>
<accession>A0A1D8TR87</accession>
<reference evidence="2" key="1">
    <citation type="submission" date="2016-10" db="EMBL/GenBank/DDBJ databases">
        <title>Comparative genomics uncovers the prolific and rare metabolic potential of the cyanobacterial genus Moorea.</title>
        <authorList>
            <person name="Leao T."/>
            <person name="Castelao G."/>
            <person name="Korobeynikov A."/>
            <person name="Monroe E.A."/>
            <person name="Podell S."/>
            <person name="Glukhov E."/>
            <person name="Allen E."/>
            <person name="Gerwick W.H."/>
            <person name="Gerwick L."/>
        </authorList>
    </citation>
    <scope>NUCLEOTIDE SEQUENCE [LARGE SCALE GENOMIC DNA]</scope>
    <source>
        <strain evidence="2">PAL-8-15-08-1</strain>
    </source>
</reference>
<organism evidence="1 2">
    <name type="scientific">Moorena producens PAL-8-15-08-1</name>
    <dbReference type="NCBI Taxonomy" id="1458985"/>
    <lineage>
        <taxon>Bacteria</taxon>
        <taxon>Bacillati</taxon>
        <taxon>Cyanobacteriota</taxon>
        <taxon>Cyanophyceae</taxon>
        <taxon>Coleofasciculales</taxon>
        <taxon>Coleofasciculaceae</taxon>
        <taxon>Moorena</taxon>
    </lineage>
</organism>
<gene>
    <name evidence="1" type="ORF">BJP34_12560</name>
</gene>
<dbReference type="EMBL" id="CP017599">
    <property type="protein sequence ID" value="AOX00171.1"/>
    <property type="molecule type" value="Genomic_DNA"/>
</dbReference>
<evidence type="ECO:0000313" key="2">
    <source>
        <dbReference type="Proteomes" id="UP000177870"/>
    </source>
</evidence>
<dbReference type="AlphaFoldDB" id="A0A1D8TR87"/>
<name>A0A1D8TR87_9CYAN</name>
<sequence>MPQVELLCSQKLDRFHQTFSELGLAGDDNPAWKEEIWKRQYGWAELQHWLGVCLLKNPRAASNQSI</sequence>
<dbReference type="RefSeq" id="WP_070392638.1">
    <property type="nucleotide sequence ID" value="NZ_CP017599.1"/>
</dbReference>
<proteinExistence type="predicted"/>
<protein>
    <submittedName>
        <fullName evidence="1">Uncharacterized protein</fullName>
    </submittedName>
</protein>
<dbReference type="KEGG" id="mpro:BJP34_12560"/>
<dbReference type="Proteomes" id="UP000177870">
    <property type="component" value="Chromosome"/>
</dbReference>